<dbReference type="PANTHER" id="PTHR33336:SF15">
    <property type="entry name" value="ABM DOMAIN-CONTAINING PROTEIN"/>
    <property type="match status" value="1"/>
</dbReference>
<dbReference type="Gene3D" id="3.30.70.100">
    <property type="match status" value="1"/>
</dbReference>
<evidence type="ECO:0000313" key="2">
    <source>
        <dbReference type="EMBL" id="MFC5134388.1"/>
    </source>
</evidence>
<sequence length="101" mass="11425">MIVLHAVFPIEADRLDEALDHARTLVEESNREDGTIEYRAATDVEDGTTLRFFEQYEDAAAFEAHTETDHFRAFEAALPDLLAGEPEVRRFDVESAAELDL</sequence>
<name>A0ABD5QQK9_9EURY</name>
<dbReference type="AlphaFoldDB" id="A0ABD5QQK9"/>
<dbReference type="PANTHER" id="PTHR33336">
    <property type="entry name" value="QUINOL MONOOXYGENASE YGIN-RELATED"/>
    <property type="match status" value="1"/>
</dbReference>
<reference evidence="2 3" key="1">
    <citation type="journal article" date="2019" name="Int. J. Syst. Evol. Microbiol.">
        <title>The Global Catalogue of Microorganisms (GCM) 10K type strain sequencing project: providing services to taxonomists for standard genome sequencing and annotation.</title>
        <authorList>
            <consortium name="The Broad Institute Genomics Platform"/>
            <consortium name="The Broad Institute Genome Sequencing Center for Infectious Disease"/>
            <person name="Wu L."/>
            <person name="Ma J."/>
        </authorList>
    </citation>
    <scope>NUCLEOTIDE SEQUENCE [LARGE SCALE GENOMIC DNA]</scope>
    <source>
        <strain evidence="2 3">CGMCC 1.16026</strain>
    </source>
</reference>
<comment type="caution">
    <text evidence="2">The sequence shown here is derived from an EMBL/GenBank/DDBJ whole genome shotgun (WGS) entry which is preliminary data.</text>
</comment>
<organism evidence="2 3">
    <name type="scientific">Halorubrum glutamatedens</name>
    <dbReference type="NCBI Taxonomy" id="2707018"/>
    <lineage>
        <taxon>Archaea</taxon>
        <taxon>Methanobacteriati</taxon>
        <taxon>Methanobacteriota</taxon>
        <taxon>Stenosarchaea group</taxon>
        <taxon>Halobacteria</taxon>
        <taxon>Halobacteriales</taxon>
        <taxon>Haloferacaceae</taxon>
        <taxon>Halorubrum</taxon>
    </lineage>
</organism>
<dbReference type="SUPFAM" id="SSF54909">
    <property type="entry name" value="Dimeric alpha+beta barrel"/>
    <property type="match status" value="1"/>
</dbReference>
<feature type="domain" description="ABM" evidence="1">
    <location>
        <begin position="2"/>
        <end position="91"/>
    </location>
</feature>
<dbReference type="InterPro" id="IPR050744">
    <property type="entry name" value="AI-2_Isomerase_LsrG"/>
</dbReference>
<dbReference type="PROSITE" id="PS51725">
    <property type="entry name" value="ABM"/>
    <property type="match status" value="1"/>
</dbReference>
<keyword evidence="2" id="KW-0503">Monooxygenase</keyword>
<dbReference type="Pfam" id="PF03992">
    <property type="entry name" value="ABM"/>
    <property type="match status" value="1"/>
</dbReference>
<proteinExistence type="predicted"/>
<dbReference type="EMBL" id="JBHSKV010000008">
    <property type="protein sequence ID" value="MFC5134388.1"/>
    <property type="molecule type" value="Genomic_DNA"/>
</dbReference>
<keyword evidence="3" id="KW-1185">Reference proteome</keyword>
<accession>A0ABD5QQK9</accession>
<dbReference type="InterPro" id="IPR011008">
    <property type="entry name" value="Dimeric_a/b-barrel"/>
</dbReference>
<keyword evidence="2" id="KW-0560">Oxidoreductase</keyword>
<evidence type="ECO:0000259" key="1">
    <source>
        <dbReference type="PROSITE" id="PS51725"/>
    </source>
</evidence>
<dbReference type="RefSeq" id="WP_122105479.1">
    <property type="nucleotide sequence ID" value="NZ_JBHSKV010000008.1"/>
</dbReference>
<dbReference type="GO" id="GO:0004497">
    <property type="term" value="F:monooxygenase activity"/>
    <property type="evidence" value="ECO:0007669"/>
    <property type="project" value="UniProtKB-KW"/>
</dbReference>
<evidence type="ECO:0000313" key="3">
    <source>
        <dbReference type="Proteomes" id="UP001596145"/>
    </source>
</evidence>
<protein>
    <submittedName>
        <fullName evidence="2">Quinol monooxygenase</fullName>
        <ecNumber evidence="2">1.-.-.-</ecNumber>
    </submittedName>
</protein>
<gene>
    <name evidence="2" type="ORF">ACFPJA_06600</name>
</gene>
<dbReference type="EC" id="1.-.-.-" evidence="2"/>
<dbReference type="InterPro" id="IPR007138">
    <property type="entry name" value="ABM_dom"/>
</dbReference>
<dbReference type="Proteomes" id="UP001596145">
    <property type="component" value="Unassembled WGS sequence"/>
</dbReference>